<dbReference type="EMBL" id="WTVP01000096">
    <property type="protein sequence ID" value="NMG17634.1"/>
    <property type="molecule type" value="Genomic_DNA"/>
</dbReference>
<feature type="signal peptide" evidence="1">
    <location>
        <begin position="1"/>
        <end position="20"/>
    </location>
</feature>
<proteinExistence type="predicted"/>
<reference evidence="2 3" key="1">
    <citation type="submission" date="2019-12" db="EMBL/GenBank/DDBJ databases">
        <title>Comparative genomics gives insights into the taxonomy of the Azoarcus-Aromatoleum group and reveals separate origins of nif in the plant-associated Azoarcus and non-plant-associated Aromatoleum sub-groups.</title>
        <authorList>
            <person name="Lafos M."/>
            <person name="Maluk M."/>
            <person name="Batista M."/>
            <person name="Junghare M."/>
            <person name="Carmona M."/>
            <person name="Faoro H."/>
            <person name="Cruz L.M."/>
            <person name="Battistoni F."/>
            <person name="De Souza E."/>
            <person name="Pedrosa F."/>
            <person name="Chen W.-M."/>
            <person name="Poole P.S."/>
            <person name="Dixon R.A."/>
            <person name="James E.K."/>
        </authorList>
    </citation>
    <scope>NUCLEOTIDE SEQUENCE [LARGE SCALE GENOMIC DNA]</scope>
    <source>
        <strain evidence="2 3">PbN1</strain>
    </source>
</reference>
<accession>A0ABX1NZZ0</accession>
<feature type="chain" id="PRO_5045932440" description="DUF2059 domain-containing protein" evidence="1">
    <location>
        <begin position="21"/>
        <end position="154"/>
    </location>
</feature>
<keyword evidence="3" id="KW-1185">Reference proteome</keyword>
<name>A0ABX1NZZ0_9RHOO</name>
<organism evidence="2 3">
    <name type="scientific">Aromatoleum bremense</name>
    <dbReference type="NCBI Taxonomy" id="76115"/>
    <lineage>
        <taxon>Bacteria</taxon>
        <taxon>Pseudomonadati</taxon>
        <taxon>Pseudomonadota</taxon>
        <taxon>Betaproteobacteria</taxon>
        <taxon>Rhodocyclales</taxon>
        <taxon>Rhodocyclaceae</taxon>
        <taxon>Aromatoleum</taxon>
    </lineage>
</organism>
<gene>
    <name evidence="2" type="ORF">GPA24_19280</name>
</gene>
<dbReference type="Proteomes" id="UP000633943">
    <property type="component" value="Unassembled WGS sequence"/>
</dbReference>
<keyword evidence="1" id="KW-0732">Signal</keyword>
<dbReference type="RefSeq" id="WP_169204132.1">
    <property type="nucleotide sequence ID" value="NZ_CP059467.1"/>
</dbReference>
<evidence type="ECO:0008006" key="4">
    <source>
        <dbReference type="Google" id="ProtNLM"/>
    </source>
</evidence>
<comment type="caution">
    <text evidence="2">The sequence shown here is derived from an EMBL/GenBank/DDBJ whole genome shotgun (WGS) entry which is preliminary data.</text>
</comment>
<evidence type="ECO:0000313" key="2">
    <source>
        <dbReference type="EMBL" id="NMG17634.1"/>
    </source>
</evidence>
<evidence type="ECO:0000256" key="1">
    <source>
        <dbReference type="SAM" id="SignalP"/>
    </source>
</evidence>
<protein>
    <recommendedName>
        <fullName evidence="4">DUF2059 domain-containing protein</fullName>
    </recommendedName>
</protein>
<evidence type="ECO:0000313" key="3">
    <source>
        <dbReference type="Proteomes" id="UP000633943"/>
    </source>
</evidence>
<sequence>METKKLLSLLLGFIPTIASAQLQIDSRQIGREAAALISYVKMIEMGAADPDCKGVLFVAQDVNSLLTRTVVPTMEALARKDGRSAPDVNQLIAEFQKQVASPPAVQARETAYRRMKAQAIQAYGTANHCAALSMSMATVVQQKQLLLETLRTTK</sequence>